<gene>
    <name evidence="1" type="ORF">Csa_6G489910</name>
</gene>
<evidence type="ECO:0000313" key="2">
    <source>
        <dbReference type="Proteomes" id="UP000029981"/>
    </source>
</evidence>
<evidence type="ECO:0000313" key="1">
    <source>
        <dbReference type="EMBL" id="KGN48475.1"/>
    </source>
</evidence>
<dbReference type="EMBL" id="CM002927">
    <property type="protein sequence ID" value="KGN48475.1"/>
    <property type="molecule type" value="Genomic_DNA"/>
</dbReference>
<reference evidence="1 2" key="1">
    <citation type="journal article" date="2009" name="Nat. Genet.">
        <title>The genome of the cucumber, Cucumis sativus L.</title>
        <authorList>
            <person name="Huang S."/>
            <person name="Li R."/>
            <person name="Zhang Z."/>
            <person name="Li L."/>
            <person name="Gu X."/>
            <person name="Fan W."/>
            <person name="Lucas W.J."/>
            <person name="Wang X."/>
            <person name="Xie B."/>
            <person name="Ni P."/>
            <person name="Ren Y."/>
            <person name="Zhu H."/>
            <person name="Li J."/>
            <person name="Lin K."/>
            <person name="Jin W."/>
            <person name="Fei Z."/>
            <person name="Li G."/>
            <person name="Staub J."/>
            <person name="Kilian A."/>
            <person name="van der Vossen E.A."/>
            <person name="Wu Y."/>
            <person name="Guo J."/>
            <person name="He J."/>
            <person name="Jia Z."/>
            <person name="Ren Y."/>
            <person name="Tian G."/>
            <person name="Lu Y."/>
            <person name="Ruan J."/>
            <person name="Qian W."/>
            <person name="Wang M."/>
            <person name="Huang Q."/>
            <person name="Li B."/>
            <person name="Xuan Z."/>
            <person name="Cao J."/>
            <person name="Asan"/>
            <person name="Wu Z."/>
            <person name="Zhang J."/>
            <person name="Cai Q."/>
            <person name="Bai Y."/>
            <person name="Zhao B."/>
            <person name="Han Y."/>
            <person name="Li Y."/>
            <person name="Li X."/>
            <person name="Wang S."/>
            <person name="Shi Q."/>
            <person name="Liu S."/>
            <person name="Cho W.K."/>
            <person name="Kim J.Y."/>
            <person name="Xu Y."/>
            <person name="Heller-Uszynska K."/>
            <person name="Miao H."/>
            <person name="Cheng Z."/>
            <person name="Zhang S."/>
            <person name="Wu J."/>
            <person name="Yang Y."/>
            <person name="Kang H."/>
            <person name="Li M."/>
            <person name="Liang H."/>
            <person name="Ren X."/>
            <person name="Shi Z."/>
            <person name="Wen M."/>
            <person name="Jian M."/>
            <person name="Yang H."/>
            <person name="Zhang G."/>
            <person name="Yang Z."/>
            <person name="Chen R."/>
            <person name="Liu S."/>
            <person name="Li J."/>
            <person name="Ma L."/>
            <person name="Liu H."/>
            <person name="Zhou Y."/>
            <person name="Zhao J."/>
            <person name="Fang X."/>
            <person name="Li G."/>
            <person name="Fang L."/>
            <person name="Li Y."/>
            <person name="Liu D."/>
            <person name="Zheng H."/>
            <person name="Zhang Y."/>
            <person name="Qin N."/>
            <person name="Li Z."/>
            <person name="Yang G."/>
            <person name="Yang S."/>
            <person name="Bolund L."/>
            <person name="Kristiansen K."/>
            <person name="Zheng H."/>
            <person name="Li S."/>
            <person name="Zhang X."/>
            <person name="Yang H."/>
            <person name="Wang J."/>
            <person name="Sun R."/>
            <person name="Zhang B."/>
            <person name="Jiang S."/>
            <person name="Wang J."/>
            <person name="Du Y."/>
            <person name="Li S."/>
        </authorList>
    </citation>
    <scope>NUCLEOTIDE SEQUENCE [LARGE SCALE GENOMIC DNA]</scope>
    <source>
        <strain evidence="2">cv. 9930</strain>
    </source>
</reference>
<dbReference type="Gramene" id="KGN48475">
    <property type="protein sequence ID" value="KGN48475"/>
    <property type="gene ID" value="Csa_6G489910"/>
</dbReference>
<dbReference type="STRING" id="3659.A0A0A0KFJ4"/>
<organism evidence="1 2">
    <name type="scientific">Cucumis sativus</name>
    <name type="common">Cucumber</name>
    <dbReference type="NCBI Taxonomy" id="3659"/>
    <lineage>
        <taxon>Eukaryota</taxon>
        <taxon>Viridiplantae</taxon>
        <taxon>Streptophyta</taxon>
        <taxon>Embryophyta</taxon>
        <taxon>Tracheophyta</taxon>
        <taxon>Spermatophyta</taxon>
        <taxon>Magnoliopsida</taxon>
        <taxon>eudicotyledons</taxon>
        <taxon>Gunneridae</taxon>
        <taxon>Pentapetalae</taxon>
        <taxon>rosids</taxon>
        <taxon>fabids</taxon>
        <taxon>Cucurbitales</taxon>
        <taxon>Cucurbitaceae</taxon>
        <taxon>Benincaseae</taxon>
        <taxon>Cucumis</taxon>
    </lineage>
</organism>
<proteinExistence type="predicted"/>
<keyword evidence="2" id="KW-1185">Reference proteome</keyword>
<reference evidence="1 2" key="4">
    <citation type="journal article" date="2011" name="BMC Genomics">
        <title>RNA-Seq improves annotation of protein-coding genes in the cucumber genome.</title>
        <authorList>
            <person name="Li Z."/>
            <person name="Zhang Z."/>
            <person name="Yan P."/>
            <person name="Huang S."/>
            <person name="Fei Z."/>
            <person name="Lin K."/>
        </authorList>
    </citation>
    <scope>NUCLEOTIDE SEQUENCE [LARGE SCALE GENOMIC DNA]</scope>
    <source>
        <strain evidence="2">cv. 9930</strain>
    </source>
</reference>
<reference evidence="1 2" key="2">
    <citation type="journal article" date="2009" name="PLoS ONE">
        <title>An integrated genetic and cytogenetic map of the cucumber genome.</title>
        <authorList>
            <person name="Ren Y."/>
            <person name="Zhang Z."/>
            <person name="Liu J."/>
            <person name="Staub J.E."/>
            <person name="Han Y."/>
            <person name="Cheng Z."/>
            <person name="Li X."/>
            <person name="Lu J."/>
            <person name="Miao H."/>
            <person name="Kang H."/>
            <person name="Xie B."/>
            <person name="Gu X."/>
            <person name="Wang X."/>
            <person name="Du Y."/>
            <person name="Jin W."/>
            <person name="Huang S."/>
        </authorList>
    </citation>
    <scope>NUCLEOTIDE SEQUENCE [LARGE SCALE GENOMIC DNA]</scope>
    <source>
        <strain evidence="2">cv. 9930</strain>
    </source>
</reference>
<dbReference type="OMA" id="YEMFPQA"/>
<dbReference type="Proteomes" id="UP000029981">
    <property type="component" value="Chromosome 6"/>
</dbReference>
<dbReference type="AlphaFoldDB" id="A0A0A0KFJ4"/>
<reference evidence="1 2" key="3">
    <citation type="journal article" date="2010" name="BMC Genomics">
        <title>Transcriptome sequencing and comparative analysis of cucumber flowers with different sex types.</title>
        <authorList>
            <person name="Guo S."/>
            <person name="Zheng Y."/>
            <person name="Joung J.G."/>
            <person name="Liu S."/>
            <person name="Zhang Z."/>
            <person name="Crasta O.R."/>
            <person name="Sobral B.W."/>
            <person name="Xu Y."/>
            <person name="Huang S."/>
            <person name="Fei Z."/>
        </authorList>
    </citation>
    <scope>NUCLEOTIDE SEQUENCE [LARGE SCALE GENOMIC DNA]</scope>
    <source>
        <strain evidence="2">cv. 9930</strain>
    </source>
</reference>
<name>A0A0A0KFJ4_CUCSA</name>
<dbReference type="OrthoDB" id="783877at2759"/>
<sequence>MTLLEIIKQASACSDSLDFQSDYPILLNPDEIITNLKSKVVEPDPISLINPIIGWKVSENDCKVIDLGKKFHENLKQKLKNRHFSKPEFINLLNAFLVKMKERVGIVVSVSSSDNCYTKVLIEKLGFLMSKDVGGLVLDTCIAFEDWELVETFVVNKLVKHASYSNLILKLVAKKRSDLLCLCIKQASDFGPADLHCILKYFLCPSKEAYASMSNVRKEWEDQALLAIENASDKNLKGKKSSLAKEAAIQLMVAHDGFSTQELCLHYLLASPNLDEVILASALSKLNREEMVHLIQYLRKWLKKYERFPQAVSCPKASVVLGLKACDWVPKLDDVVRYLGLVLDVNFSSLVLHPDFHEELKIMGELVNSLAMESKLCCFLANAAENLRNRSVM</sequence>
<dbReference type="GO" id="GO:0006364">
    <property type="term" value="P:rRNA processing"/>
    <property type="evidence" value="ECO:0007669"/>
    <property type="project" value="EnsemblPlants"/>
</dbReference>
<dbReference type="PANTHER" id="PTHR37181:SF1">
    <property type="entry name" value="F6A14.6 PROTEIN"/>
    <property type="match status" value="1"/>
</dbReference>
<dbReference type="eggNOG" id="ENOG502QW45">
    <property type="taxonomic scope" value="Eukaryota"/>
</dbReference>
<accession>A0A0A0KFJ4</accession>
<protein>
    <submittedName>
        <fullName evidence="1">Uncharacterized protein</fullName>
    </submittedName>
</protein>
<dbReference type="KEGG" id="csv:101222166"/>
<dbReference type="PANTHER" id="PTHR37181">
    <property type="entry name" value="F6A14.6 PROTEIN"/>
    <property type="match status" value="1"/>
</dbReference>